<protein>
    <recommendedName>
        <fullName evidence="1">F-box domain-containing protein</fullName>
    </recommendedName>
</protein>
<evidence type="ECO:0000313" key="2">
    <source>
        <dbReference type="EMBL" id="KAF2967639.1"/>
    </source>
</evidence>
<dbReference type="AlphaFoldDB" id="A0A7C8IZY8"/>
<dbReference type="SUPFAM" id="SSF81383">
    <property type="entry name" value="F-box domain"/>
    <property type="match status" value="1"/>
</dbReference>
<name>A0A7C8IZY8_9PEZI</name>
<dbReference type="Proteomes" id="UP000481858">
    <property type="component" value="Unassembled WGS sequence"/>
</dbReference>
<comment type="caution">
    <text evidence="2">The sequence shown here is derived from an EMBL/GenBank/DDBJ whole genome shotgun (WGS) entry which is preliminary data.</text>
</comment>
<evidence type="ECO:0000259" key="1">
    <source>
        <dbReference type="Pfam" id="PF12937"/>
    </source>
</evidence>
<gene>
    <name evidence="2" type="ORF">GQX73_g5939</name>
</gene>
<organism evidence="2 3">
    <name type="scientific">Xylaria multiplex</name>
    <dbReference type="NCBI Taxonomy" id="323545"/>
    <lineage>
        <taxon>Eukaryota</taxon>
        <taxon>Fungi</taxon>
        <taxon>Dikarya</taxon>
        <taxon>Ascomycota</taxon>
        <taxon>Pezizomycotina</taxon>
        <taxon>Sordariomycetes</taxon>
        <taxon>Xylariomycetidae</taxon>
        <taxon>Xylariales</taxon>
        <taxon>Xylariaceae</taxon>
        <taxon>Xylaria</taxon>
    </lineage>
</organism>
<evidence type="ECO:0000313" key="3">
    <source>
        <dbReference type="Proteomes" id="UP000481858"/>
    </source>
</evidence>
<dbReference type="OrthoDB" id="4192220at2759"/>
<proteinExistence type="predicted"/>
<dbReference type="InParanoid" id="A0A7C8IZY8"/>
<dbReference type="CDD" id="cd09917">
    <property type="entry name" value="F-box_SF"/>
    <property type="match status" value="1"/>
</dbReference>
<reference evidence="2 3" key="1">
    <citation type="submission" date="2019-12" db="EMBL/GenBank/DDBJ databases">
        <title>Draft genome sequence of the ascomycete Xylaria multiplex DSM 110363.</title>
        <authorList>
            <person name="Buettner E."/>
            <person name="Kellner H."/>
        </authorList>
    </citation>
    <scope>NUCLEOTIDE SEQUENCE [LARGE SCALE GENOMIC DNA]</scope>
    <source>
        <strain evidence="2 3">DSM 110363</strain>
    </source>
</reference>
<feature type="domain" description="F-box" evidence="1">
    <location>
        <begin position="15"/>
        <end position="55"/>
    </location>
</feature>
<sequence>MHSSNGSDWISQLSTELLLQIFEYDLTTATLVGCVLCCKRWKELAISVLYKHVTLTSTEKLSSWIAAAPPSLDSTIKTLTVCPIYVTTDGVFQSPTTTRNQLRLDLDQLSARLRCMVTLRSLSISASGNRFYEICIPDLLMAKILQNIPETCSSLELDVKHRPLDASPGEQNTHLCVSIRRLVPQLQTLRLALPCICPESFGTFLSQSSKITPEFTPVQAPKLQDCIIRLASARGGGRIWTFDGSRCPDVSLSSVKAFVECLLALTAPGQAPLLQKLWVYDALPAGDPILSYAAYVRRDILANKSRTLPFTNIFTRPYRGGDGLLIRMPAEEGGQDLFTTPQGAAELVEGHGWTTATNGARLPATLMAKYRLPRRHCITQTKAEWAADNQISMILWEYEKVTGTRLLDAETGGLLEDRPANFRIPEGWELNGLDLERVS</sequence>
<dbReference type="InterPro" id="IPR036047">
    <property type="entry name" value="F-box-like_dom_sf"/>
</dbReference>
<accession>A0A7C8IZY8</accession>
<dbReference type="InterPro" id="IPR001810">
    <property type="entry name" value="F-box_dom"/>
</dbReference>
<dbReference type="Gene3D" id="1.20.1280.50">
    <property type="match status" value="1"/>
</dbReference>
<dbReference type="EMBL" id="WUBL01000064">
    <property type="protein sequence ID" value="KAF2967639.1"/>
    <property type="molecule type" value="Genomic_DNA"/>
</dbReference>
<keyword evidence="3" id="KW-1185">Reference proteome</keyword>
<dbReference type="Pfam" id="PF12937">
    <property type="entry name" value="F-box-like"/>
    <property type="match status" value="1"/>
</dbReference>